<evidence type="ECO:0000313" key="2">
    <source>
        <dbReference type="Proteomes" id="UP000269199"/>
    </source>
</evidence>
<sequence>MSTNLTRVTSLTFHDNQALKQAMLARFCAHLEAGQVKGIPNTWNGESGSVIGCATESDDLAVWSTALGLPKWLALLIDAVAAGQGTPEAFALAGQPTLEAIPVGVDLERAGSAFVLKLLADIGIWLGKAAPHVPLSEVLATVTSLHEAVLGGKHPEAAVWRAARRAAMAVADTCVEHSIEQQMARTVEAAGWDAGHSPTMTTDVMRAWVNAYSAYALLDSGWTAADEANVYVRLKEMHDRFLKDNPESKRTVFEHYAEQYPAEEERLRWRMRTAREAVSTANAMVSTMLLAVLKSHAVD</sequence>
<protein>
    <submittedName>
        <fullName evidence="1">Uncharacterized protein</fullName>
    </submittedName>
</protein>
<accession>A0AAD0UCV4</accession>
<proteinExistence type="predicted"/>
<gene>
    <name evidence="1" type="ORF">RC54_12345</name>
</gene>
<dbReference type="Proteomes" id="UP000269199">
    <property type="component" value="Chromosome"/>
</dbReference>
<organism evidence="1 2">
    <name type="scientific">Herbaspirillum rubrisubalbicans</name>
    <dbReference type="NCBI Taxonomy" id="80842"/>
    <lineage>
        <taxon>Bacteria</taxon>
        <taxon>Pseudomonadati</taxon>
        <taxon>Pseudomonadota</taxon>
        <taxon>Betaproteobacteria</taxon>
        <taxon>Burkholderiales</taxon>
        <taxon>Oxalobacteraceae</taxon>
        <taxon>Herbaspirillum</taxon>
    </lineage>
</organism>
<reference evidence="1 2" key="1">
    <citation type="submission" date="2017-11" db="EMBL/GenBank/DDBJ databases">
        <title>Complete genome sequence of Herbaspirillum rubrisubalbicans DSM 11543.</title>
        <authorList>
            <person name="Chen M."/>
            <person name="An Q."/>
        </authorList>
    </citation>
    <scope>NUCLEOTIDE SEQUENCE [LARGE SCALE GENOMIC DNA]</scope>
    <source>
        <strain evidence="1 2">DSM 11543</strain>
    </source>
</reference>
<dbReference type="RefSeq" id="WP_058895476.1">
    <property type="nucleotide sequence ID" value="NZ_CP024996.1"/>
</dbReference>
<name>A0AAD0UCV4_9BURK</name>
<evidence type="ECO:0000313" key="1">
    <source>
        <dbReference type="EMBL" id="AYR24564.1"/>
    </source>
</evidence>
<dbReference type="EMBL" id="CP024996">
    <property type="protein sequence ID" value="AYR24564.1"/>
    <property type="molecule type" value="Genomic_DNA"/>
</dbReference>
<dbReference type="AlphaFoldDB" id="A0AAD0UCV4"/>